<accession>A0A317XM94</accession>
<feature type="region of interest" description="Disordered" evidence="1">
    <location>
        <begin position="1"/>
        <end position="63"/>
    </location>
</feature>
<dbReference type="InParanoid" id="A0A317XM94"/>
<evidence type="ECO:0000313" key="2">
    <source>
        <dbReference type="EMBL" id="PWY99191.1"/>
    </source>
</evidence>
<dbReference type="Proteomes" id="UP000246740">
    <property type="component" value="Unassembled WGS sequence"/>
</dbReference>
<protein>
    <submittedName>
        <fullName evidence="2">Uncharacterized protein</fullName>
    </submittedName>
</protein>
<feature type="compositionally biased region" description="Low complexity" evidence="1">
    <location>
        <begin position="10"/>
        <end position="25"/>
    </location>
</feature>
<evidence type="ECO:0000313" key="3">
    <source>
        <dbReference type="Proteomes" id="UP000246740"/>
    </source>
</evidence>
<dbReference type="GO" id="GO:0005869">
    <property type="term" value="C:dynactin complex"/>
    <property type="evidence" value="ECO:0007669"/>
    <property type="project" value="InterPro"/>
</dbReference>
<dbReference type="AlphaFoldDB" id="A0A317XM94"/>
<name>A0A317XM94_9BASI</name>
<dbReference type="GO" id="GO:0061640">
    <property type="term" value="P:cytoskeleton-dependent cytokinesis"/>
    <property type="evidence" value="ECO:0007669"/>
    <property type="project" value="InterPro"/>
</dbReference>
<sequence length="331" mass="35145">MTTEDASFLPAPAEATSSSSTADPTLGRNENEDEQDSRNGNTIPGRSNQASQQSPLSASTTARPAEITPTMSIALRITALQHLLTGTPAPLLAPSTSSTGSMAVTSTPTTTTTTKPEISTTPTLDPSVLARLTSVLSGLDQLSHSSRSISKFLHDWNSNEHILSPLQLQLQPQLQLQLASGAGLDSLLSTPVAVAVADSASASGSGSAPGLGLGTLTVSDLEKAHLALLYHPDLVELANSLDRINSAHHRLLDPTATKDLDRWISTATPKLQTLSSWSRQEAAQMQALQSRLLDFVASYQTYTTTVSEIFVSLDTQLHDLESTLSTLERRR</sequence>
<dbReference type="EMBL" id="KZ819196">
    <property type="protein sequence ID" value="PWY99191.1"/>
    <property type="molecule type" value="Genomic_DNA"/>
</dbReference>
<reference evidence="2 3" key="1">
    <citation type="journal article" date="2018" name="Mol. Biol. Evol.">
        <title>Broad Genomic Sampling Reveals a Smut Pathogenic Ancestry of the Fungal Clade Ustilaginomycotina.</title>
        <authorList>
            <person name="Kijpornyongpan T."/>
            <person name="Mondo S.J."/>
            <person name="Barry K."/>
            <person name="Sandor L."/>
            <person name="Lee J."/>
            <person name="Lipzen A."/>
            <person name="Pangilinan J."/>
            <person name="LaButti K."/>
            <person name="Hainaut M."/>
            <person name="Henrissat B."/>
            <person name="Grigoriev I.V."/>
            <person name="Spatafora J.W."/>
            <person name="Aime M.C."/>
        </authorList>
    </citation>
    <scope>NUCLEOTIDE SEQUENCE [LARGE SCALE GENOMIC DNA]</scope>
    <source>
        <strain evidence="2 3">MCA 3645</strain>
    </source>
</reference>
<dbReference type="InterPro" id="IPR009991">
    <property type="entry name" value="DCTN3"/>
</dbReference>
<keyword evidence="3" id="KW-1185">Reference proteome</keyword>
<dbReference type="Pfam" id="PF07426">
    <property type="entry name" value="Dynactin_p22"/>
    <property type="match status" value="1"/>
</dbReference>
<feature type="region of interest" description="Disordered" evidence="1">
    <location>
        <begin position="91"/>
        <end position="123"/>
    </location>
</feature>
<organism evidence="2 3">
    <name type="scientific">Testicularia cyperi</name>
    <dbReference type="NCBI Taxonomy" id="1882483"/>
    <lineage>
        <taxon>Eukaryota</taxon>
        <taxon>Fungi</taxon>
        <taxon>Dikarya</taxon>
        <taxon>Basidiomycota</taxon>
        <taxon>Ustilaginomycotina</taxon>
        <taxon>Ustilaginomycetes</taxon>
        <taxon>Ustilaginales</taxon>
        <taxon>Anthracoideaceae</taxon>
        <taxon>Testicularia</taxon>
    </lineage>
</organism>
<proteinExistence type="predicted"/>
<evidence type="ECO:0000256" key="1">
    <source>
        <dbReference type="SAM" id="MobiDB-lite"/>
    </source>
</evidence>
<feature type="compositionally biased region" description="Polar residues" evidence="1">
    <location>
        <begin position="38"/>
        <end position="62"/>
    </location>
</feature>
<gene>
    <name evidence="2" type="ORF">BCV70DRAFT_201395</name>
</gene>